<dbReference type="EMBL" id="OBQD01000014">
    <property type="protein sequence ID" value="SOC45316.1"/>
    <property type="molecule type" value="Genomic_DNA"/>
</dbReference>
<gene>
    <name evidence="2" type="ORF">SAMN05892877_114154</name>
</gene>
<sequence length="259" mass="27915">MGGSVGYRTMGDGDWLVLIHGWCGNADIWSPIVPALAGGYRILAVTLPGFGGMAPPPKDGQTMGAMGAAVAHVLAHLGIDRAVLVGHSMGGPVMTEAAICAPERIRALVGLDTLTDRHYYGRVPDAEIARRHAEFAADYTGRMRGMIDDIVHPGTPETLRQSITDDMVMAAPMEFALDIKDWLLAWNAEERWPLVNCPALMLNSTWSARRAHPESMACFAATAVVPYDSGHFPMIEAPGMIVEKLKTCLAGLVCRHARD</sequence>
<dbReference type="InterPro" id="IPR050266">
    <property type="entry name" value="AB_hydrolase_sf"/>
</dbReference>
<proteinExistence type="predicted"/>
<dbReference type="PANTHER" id="PTHR43798">
    <property type="entry name" value="MONOACYLGLYCEROL LIPASE"/>
    <property type="match status" value="1"/>
</dbReference>
<dbReference type="Gene3D" id="3.40.50.1820">
    <property type="entry name" value="alpha/beta hydrolase"/>
    <property type="match status" value="1"/>
</dbReference>
<feature type="domain" description="AB hydrolase-1" evidence="1">
    <location>
        <begin position="15"/>
        <end position="115"/>
    </location>
</feature>
<dbReference type="GO" id="GO:0016020">
    <property type="term" value="C:membrane"/>
    <property type="evidence" value="ECO:0007669"/>
    <property type="project" value="TreeGrafter"/>
</dbReference>
<dbReference type="Pfam" id="PF00561">
    <property type="entry name" value="Abhydrolase_1"/>
    <property type="match status" value="1"/>
</dbReference>
<dbReference type="SUPFAM" id="SSF53474">
    <property type="entry name" value="alpha/beta-Hydrolases"/>
    <property type="match status" value="1"/>
</dbReference>
<name>A0A285UX61_9HYPH</name>
<evidence type="ECO:0000313" key="3">
    <source>
        <dbReference type="Proteomes" id="UP000219167"/>
    </source>
</evidence>
<organism evidence="2 3">
    <name type="scientific">Rhizobium subbaraonis</name>
    <dbReference type="NCBI Taxonomy" id="908946"/>
    <lineage>
        <taxon>Bacteria</taxon>
        <taxon>Pseudomonadati</taxon>
        <taxon>Pseudomonadota</taxon>
        <taxon>Alphaproteobacteria</taxon>
        <taxon>Hyphomicrobiales</taxon>
        <taxon>Rhizobiaceae</taxon>
        <taxon>Rhizobium/Agrobacterium group</taxon>
        <taxon>Rhizobium</taxon>
    </lineage>
</organism>
<evidence type="ECO:0000259" key="1">
    <source>
        <dbReference type="Pfam" id="PF00561"/>
    </source>
</evidence>
<dbReference type="InterPro" id="IPR000073">
    <property type="entry name" value="AB_hydrolase_1"/>
</dbReference>
<protein>
    <submittedName>
        <fullName evidence="2">Pimeloyl-ACP methyl ester carboxylesterase</fullName>
    </submittedName>
</protein>
<dbReference type="PRINTS" id="PR00111">
    <property type="entry name" value="ABHYDROLASE"/>
</dbReference>
<reference evidence="2 3" key="1">
    <citation type="submission" date="2017-08" db="EMBL/GenBank/DDBJ databases">
        <authorList>
            <person name="de Groot N.N."/>
        </authorList>
    </citation>
    <scope>NUCLEOTIDE SEQUENCE [LARGE SCALE GENOMIC DNA]</scope>
    <source>
        <strain evidence="2 3">JC85</strain>
    </source>
</reference>
<evidence type="ECO:0000313" key="2">
    <source>
        <dbReference type="EMBL" id="SOC45316.1"/>
    </source>
</evidence>
<dbReference type="AlphaFoldDB" id="A0A285UX61"/>
<accession>A0A285UX61</accession>
<dbReference type="Proteomes" id="UP000219167">
    <property type="component" value="Unassembled WGS sequence"/>
</dbReference>
<dbReference type="PANTHER" id="PTHR43798:SF33">
    <property type="entry name" value="HYDROLASE, PUTATIVE (AFU_ORTHOLOGUE AFUA_2G14860)-RELATED"/>
    <property type="match status" value="1"/>
</dbReference>
<keyword evidence="3" id="KW-1185">Reference proteome</keyword>
<dbReference type="InterPro" id="IPR029058">
    <property type="entry name" value="AB_hydrolase_fold"/>
</dbReference>